<gene>
    <name evidence="1" type="ORF">SAMN05421781_0020</name>
</gene>
<keyword evidence="2" id="KW-1185">Reference proteome</keyword>
<dbReference type="Proteomes" id="UP000199488">
    <property type="component" value="Unassembled WGS sequence"/>
</dbReference>
<dbReference type="RefSeq" id="WP_091616848.1">
    <property type="nucleotide sequence ID" value="NZ_FNNC01000011.1"/>
</dbReference>
<dbReference type="InterPro" id="IPR053860">
    <property type="entry name" value="DUF6932"/>
</dbReference>
<dbReference type="Pfam" id="PF22014">
    <property type="entry name" value="DUF6932"/>
    <property type="match status" value="1"/>
</dbReference>
<dbReference type="AlphaFoldDB" id="A0A1H2YA25"/>
<dbReference type="OrthoDB" id="572713at2"/>
<sequence>MQFNEEGLLPPKDYELTIDELRESMLVHGPPDAEIWDSQWRRKLVNNLEIMVNQLKQVGITEIYIDGSFVEDKAHPNDIDGYFECNYMHLATTLEHELNTLDPYFVWTWDARERKPYPGDEKAQLPMWHQYRVELYPEYGQGSGLVDENGNEQKFPAAFRKTRSGHIPKGIIKIIE</sequence>
<organism evidence="1 2">
    <name type="scientific">Marinococcus luteus</name>
    <dbReference type="NCBI Taxonomy" id="1122204"/>
    <lineage>
        <taxon>Bacteria</taxon>
        <taxon>Bacillati</taxon>
        <taxon>Bacillota</taxon>
        <taxon>Bacilli</taxon>
        <taxon>Bacillales</taxon>
        <taxon>Bacillaceae</taxon>
        <taxon>Marinococcus</taxon>
    </lineage>
</organism>
<protein>
    <submittedName>
        <fullName evidence="1">Uncharacterized protein</fullName>
    </submittedName>
</protein>
<evidence type="ECO:0000313" key="2">
    <source>
        <dbReference type="Proteomes" id="UP000199488"/>
    </source>
</evidence>
<evidence type="ECO:0000313" key="1">
    <source>
        <dbReference type="EMBL" id="SDX01977.1"/>
    </source>
</evidence>
<dbReference type="EMBL" id="FNNC01000011">
    <property type="protein sequence ID" value="SDX01977.1"/>
    <property type="molecule type" value="Genomic_DNA"/>
</dbReference>
<proteinExistence type="predicted"/>
<accession>A0A1H2YA25</accession>
<reference evidence="1 2" key="1">
    <citation type="submission" date="2016-10" db="EMBL/GenBank/DDBJ databases">
        <authorList>
            <person name="de Groot N.N."/>
        </authorList>
    </citation>
    <scope>NUCLEOTIDE SEQUENCE [LARGE SCALE GENOMIC DNA]</scope>
    <source>
        <strain evidence="1 2">DSM 23126</strain>
    </source>
</reference>
<name>A0A1H2YA25_9BACI</name>